<dbReference type="AlphaFoldDB" id="A0A835AA44"/>
<name>A0A835AA44_9POAL</name>
<accession>A0A835AA44</accession>
<dbReference type="EMBL" id="JACEFO010002453">
    <property type="protein sequence ID" value="KAF8659784.1"/>
    <property type="molecule type" value="Genomic_DNA"/>
</dbReference>
<dbReference type="Proteomes" id="UP000636709">
    <property type="component" value="Unassembled WGS sequence"/>
</dbReference>
<keyword evidence="2" id="KW-1185">Reference proteome</keyword>
<proteinExistence type="predicted"/>
<organism evidence="1 2">
    <name type="scientific">Digitaria exilis</name>
    <dbReference type="NCBI Taxonomy" id="1010633"/>
    <lineage>
        <taxon>Eukaryota</taxon>
        <taxon>Viridiplantae</taxon>
        <taxon>Streptophyta</taxon>
        <taxon>Embryophyta</taxon>
        <taxon>Tracheophyta</taxon>
        <taxon>Spermatophyta</taxon>
        <taxon>Magnoliopsida</taxon>
        <taxon>Liliopsida</taxon>
        <taxon>Poales</taxon>
        <taxon>Poaceae</taxon>
        <taxon>PACMAD clade</taxon>
        <taxon>Panicoideae</taxon>
        <taxon>Panicodae</taxon>
        <taxon>Paniceae</taxon>
        <taxon>Anthephorinae</taxon>
        <taxon>Digitaria</taxon>
    </lineage>
</organism>
<sequence>MERAECEAVSGRKSKLQHLVAEIKCEADLWIEAGAKHLGCLCGV</sequence>
<reference evidence="1" key="1">
    <citation type="submission" date="2020-07" db="EMBL/GenBank/DDBJ databases">
        <title>Genome sequence and genetic diversity analysis of an under-domesticated orphan crop, white fonio (Digitaria exilis).</title>
        <authorList>
            <person name="Bennetzen J.L."/>
            <person name="Chen S."/>
            <person name="Ma X."/>
            <person name="Wang X."/>
            <person name="Yssel A.E.J."/>
            <person name="Chaluvadi S.R."/>
            <person name="Johnson M."/>
            <person name="Gangashetty P."/>
            <person name="Hamidou F."/>
            <person name="Sanogo M.D."/>
            <person name="Zwaenepoel A."/>
            <person name="Wallace J."/>
            <person name="Van De Peer Y."/>
            <person name="Van Deynze A."/>
        </authorList>
    </citation>
    <scope>NUCLEOTIDE SEQUENCE</scope>
    <source>
        <tissue evidence="1">Leaves</tissue>
    </source>
</reference>
<evidence type="ECO:0000313" key="1">
    <source>
        <dbReference type="EMBL" id="KAF8659784.1"/>
    </source>
</evidence>
<protein>
    <submittedName>
        <fullName evidence="1">Uncharacterized protein</fullName>
    </submittedName>
</protein>
<comment type="caution">
    <text evidence="1">The sequence shown here is derived from an EMBL/GenBank/DDBJ whole genome shotgun (WGS) entry which is preliminary data.</text>
</comment>
<evidence type="ECO:0000313" key="2">
    <source>
        <dbReference type="Proteomes" id="UP000636709"/>
    </source>
</evidence>
<gene>
    <name evidence="1" type="ORF">HU200_058248</name>
</gene>